<keyword evidence="2" id="KW-0813">Transport</keyword>
<keyword evidence="3" id="KW-0762">Sugar transport</keyword>
<proteinExistence type="inferred from homology"/>
<dbReference type="Pfam" id="PF13416">
    <property type="entry name" value="SBP_bac_8"/>
    <property type="match status" value="1"/>
</dbReference>
<dbReference type="InterPro" id="IPR006059">
    <property type="entry name" value="SBP"/>
</dbReference>
<name>A0A839EAT3_9MICO</name>
<dbReference type="PRINTS" id="PR00181">
    <property type="entry name" value="MALTOSEBP"/>
</dbReference>
<reference evidence="6 7" key="1">
    <citation type="submission" date="2020-07" db="EMBL/GenBank/DDBJ databases">
        <title>Sequencing the genomes of 1000 actinobacteria strains.</title>
        <authorList>
            <person name="Klenk H.-P."/>
        </authorList>
    </citation>
    <scope>NUCLEOTIDE SEQUENCE [LARGE SCALE GENOMIC DNA]</scope>
    <source>
        <strain evidence="6 7">DSM 19663</strain>
    </source>
</reference>
<dbReference type="GO" id="GO:0042956">
    <property type="term" value="P:maltodextrin transmembrane transport"/>
    <property type="evidence" value="ECO:0007669"/>
    <property type="project" value="TreeGrafter"/>
</dbReference>
<protein>
    <submittedName>
        <fullName evidence="6">Arabinogalactan oligomer/maltooligosaccharide transport system substrate-binding protein</fullName>
    </submittedName>
</protein>
<evidence type="ECO:0000256" key="1">
    <source>
        <dbReference type="ARBA" id="ARBA00008520"/>
    </source>
</evidence>
<evidence type="ECO:0000313" key="6">
    <source>
        <dbReference type="EMBL" id="MBA8848840.1"/>
    </source>
</evidence>
<dbReference type="InterPro" id="IPR006060">
    <property type="entry name" value="Maltose/Cyclodextrin-bd"/>
</dbReference>
<dbReference type="Gene3D" id="3.40.190.10">
    <property type="entry name" value="Periplasmic binding protein-like II"/>
    <property type="match status" value="2"/>
</dbReference>
<dbReference type="GO" id="GO:0015768">
    <property type="term" value="P:maltose transport"/>
    <property type="evidence" value="ECO:0007669"/>
    <property type="project" value="TreeGrafter"/>
</dbReference>
<dbReference type="PROSITE" id="PS51257">
    <property type="entry name" value="PROKAR_LIPOPROTEIN"/>
    <property type="match status" value="1"/>
</dbReference>
<dbReference type="GO" id="GO:0015144">
    <property type="term" value="F:carbohydrate transmembrane transporter activity"/>
    <property type="evidence" value="ECO:0007669"/>
    <property type="project" value="InterPro"/>
</dbReference>
<comment type="caution">
    <text evidence="6">The sequence shown here is derived from an EMBL/GenBank/DDBJ whole genome shotgun (WGS) entry which is preliminary data.</text>
</comment>
<keyword evidence="7" id="KW-1185">Reference proteome</keyword>
<dbReference type="PANTHER" id="PTHR30061:SF50">
    <property type="entry name" value="MALTOSE_MALTODEXTRIN-BINDING PERIPLASMIC PROTEIN"/>
    <property type="match status" value="1"/>
</dbReference>
<dbReference type="EMBL" id="JACGWX010000008">
    <property type="protein sequence ID" value="MBA8848840.1"/>
    <property type="molecule type" value="Genomic_DNA"/>
</dbReference>
<evidence type="ECO:0000313" key="7">
    <source>
        <dbReference type="Proteomes" id="UP000585905"/>
    </source>
</evidence>
<evidence type="ECO:0000256" key="5">
    <source>
        <dbReference type="SAM" id="SignalP"/>
    </source>
</evidence>
<dbReference type="RefSeq" id="WP_182491620.1">
    <property type="nucleotide sequence ID" value="NZ_BAAAOV010000008.1"/>
</dbReference>
<dbReference type="SUPFAM" id="SSF53850">
    <property type="entry name" value="Periplasmic binding protein-like II"/>
    <property type="match status" value="1"/>
</dbReference>
<dbReference type="GO" id="GO:1901982">
    <property type="term" value="F:maltose binding"/>
    <property type="evidence" value="ECO:0007669"/>
    <property type="project" value="TreeGrafter"/>
</dbReference>
<dbReference type="CDD" id="cd13586">
    <property type="entry name" value="PBP2_Maltose_binding_like"/>
    <property type="match status" value="1"/>
</dbReference>
<gene>
    <name evidence="6" type="ORF">FHX53_002454</name>
</gene>
<feature type="signal peptide" evidence="5">
    <location>
        <begin position="1"/>
        <end position="22"/>
    </location>
</feature>
<accession>A0A839EAT3</accession>
<dbReference type="GO" id="GO:0055052">
    <property type="term" value="C:ATP-binding cassette (ABC) transporter complex, substrate-binding subunit-containing"/>
    <property type="evidence" value="ECO:0007669"/>
    <property type="project" value="TreeGrafter"/>
</dbReference>
<evidence type="ECO:0000256" key="2">
    <source>
        <dbReference type="ARBA" id="ARBA00022448"/>
    </source>
</evidence>
<evidence type="ECO:0000256" key="4">
    <source>
        <dbReference type="ARBA" id="ARBA00022729"/>
    </source>
</evidence>
<sequence>MKVTSRSFTITGALAMSAIVLAGCAAPASEPGTGGSGPEEPQFEGSLTVWVDSDRAGVLEDVAAAFEDERGVSVELITKEFGAIRDDFITQAPTGNGPDIIVGAHDWLGKLVQNGVVAPLELGDAAADFQQVAVTAMSYEGQTYGLPYSVENIALVRNVDIAPEAPATFDDLIAAGQAAVAEGAAEYPFLVGLDPAAADPYHLYPLQASFGAPVFEITADGTYDPTTLALGNEGGEAFAVKLREWGQAGILNTNISGDIAREEFVAGKSGYFLTGPWNIPAISEGGINYAIDPIPSAGGETATPFVGVQGFFISSESENQLAANEFLVNYIGTDEVQTALYEVGGRAPALLSAFEAAQSDADVAAFGAVGAEGVPMPNVPAMDVVWSDWGSTEVAIINGQGDPVELWRAMVESIQSKITG</sequence>
<evidence type="ECO:0000256" key="3">
    <source>
        <dbReference type="ARBA" id="ARBA00022597"/>
    </source>
</evidence>
<keyword evidence="4 5" id="KW-0732">Signal</keyword>
<dbReference type="PANTHER" id="PTHR30061">
    <property type="entry name" value="MALTOSE-BINDING PERIPLASMIC PROTEIN"/>
    <property type="match status" value="1"/>
</dbReference>
<feature type="chain" id="PRO_5039065981" evidence="5">
    <location>
        <begin position="23"/>
        <end position="420"/>
    </location>
</feature>
<organism evidence="6 7">
    <name type="scientific">Microcella alkalica</name>
    <dbReference type="NCBI Taxonomy" id="355930"/>
    <lineage>
        <taxon>Bacteria</taxon>
        <taxon>Bacillati</taxon>
        <taxon>Actinomycetota</taxon>
        <taxon>Actinomycetes</taxon>
        <taxon>Micrococcales</taxon>
        <taxon>Microbacteriaceae</taxon>
        <taxon>Microcella</taxon>
    </lineage>
</organism>
<dbReference type="AlphaFoldDB" id="A0A839EAT3"/>
<comment type="similarity">
    <text evidence="1">Belongs to the bacterial solute-binding protein 1 family.</text>
</comment>
<dbReference type="Proteomes" id="UP000585905">
    <property type="component" value="Unassembled WGS sequence"/>
</dbReference>